<evidence type="ECO:0000313" key="2">
    <source>
        <dbReference type="Proteomes" id="UP000053127"/>
    </source>
</evidence>
<dbReference type="STRING" id="67386.AQI95_24815"/>
<accession>A0A101P0N4</accession>
<name>A0A101P0N4_9ACTN</name>
<evidence type="ECO:0000313" key="1">
    <source>
        <dbReference type="EMBL" id="KUN02767.1"/>
    </source>
</evidence>
<dbReference type="Proteomes" id="UP000053127">
    <property type="component" value="Unassembled WGS sequence"/>
</dbReference>
<comment type="caution">
    <text evidence="1">The sequence shown here is derived from an EMBL/GenBank/DDBJ whole genome shotgun (WGS) entry which is preliminary data.</text>
</comment>
<reference evidence="1 2" key="1">
    <citation type="submission" date="2015-10" db="EMBL/GenBank/DDBJ databases">
        <title>Draft genome sequence of Streptomyces yokosukanensis DSM 40224, type strain for the species Streptomyces yokosukanensis.</title>
        <authorList>
            <person name="Ruckert C."/>
            <person name="Winkler A."/>
            <person name="Kalinowski J."/>
            <person name="Kampfer P."/>
            <person name="Glaeser S."/>
        </authorList>
    </citation>
    <scope>NUCLEOTIDE SEQUENCE [LARGE SCALE GENOMIC DNA]</scope>
    <source>
        <strain evidence="1 2">DSM 40224</strain>
    </source>
</reference>
<sequence length="89" mass="9752">MATPMCEHVDMPATEETVAALRKAVRAKKTAEDRADAARAALSVVMADAIREGMKQGEVVELTGYTREHVRRLVAKVEDERAARDIAES</sequence>
<protein>
    <submittedName>
        <fullName evidence="1">Uncharacterized protein</fullName>
    </submittedName>
</protein>
<organism evidence="1 2">
    <name type="scientific">Streptomyces yokosukanensis</name>
    <dbReference type="NCBI Taxonomy" id="67386"/>
    <lineage>
        <taxon>Bacteria</taxon>
        <taxon>Bacillati</taxon>
        <taxon>Actinomycetota</taxon>
        <taxon>Actinomycetes</taxon>
        <taxon>Kitasatosporales</taxon>
        <taxon>Streptomycetaceae</taxon>
        <taxon>Streptomyces</taxon>
    </lineage>
</organism>
<keyword evidence="2" id="KW-1185">Reference proteome</keyword>
<dbReference type="AlphaFoldDB" id="A0A101P0N4"/>
<gene>
    <name evidence="1" type="ORF">AQI95_24815</name>
</gene>
<proteinExistence type="predicted"/>
<dbReference type="EMBL" id="LMWN01000036">
    <property type="protein sequence ID" value="KUN02767.1"/>
    <property type="molecule type" value="Genomic_DNA"/>
</dbReference>